<protein>
    <submittedName>
        <fullName evidence="2">Rhodanese-like domain-containing protein</fullName>
    </submittedName>
</protein>
<dbReference type="SUPFAM" id="SSF52821">
    <property type="entry name" value="Rhodanese/Cell cycle control phosphatase"/>
    <property type="match status" value="1"/>
</dbReference>
<reference evidence="2 3" key="1">
    <citation type="submission" date="2021-11" db="EMBL/GenBank/DDBJ databases">
        <title>Genome sequence.</title>
        <authorList>
            <person name="Sun Q."/>
        </authorList>
    </citation>
    <scope>NUCLEOTIDE SEQUENCE [LARGE SCALE GENOMIC DNA]</scope>
    <source>
        <strain evidence="2 3">KCTC 12005</strain>
    </source>
</reference>
<name>A0AAW4Y3G1_9BURK</name>
<accession>A0AAW4Y3G1</accession>
<dbReference type="EMBL" id="JAJNCT010000037">
    <property type="protein sequence ID" value="MCD2168048.1"/>
    <property type="molecule type" value="Genomic_DNA"/>
</dbReference>
<dbReference type="AlphaFoldDB" id="A0AAW4Y3G1"/>
<organism evidence="2 3">
    <name type="scientific">Comamonas koreensis</name>
    <dbReference type="NCBI Taxonomy" id="160825"/>
    <lineage>
        <taxon>Bacteria</taxon>
        <taxon>Pseudomonadati</taxon>
        <taxon>Pseudomonadota</taxon>
        <taxon>Betaproteobacteria</taxon>
        <taxon>Burkholderiales</taxon>
        <taxon>Comamonadaceae</taxon>
        <taxon>Comamonas</taxon>
    </lineage>
</organism>
<gene>
    <name evidence="2" type="ORF">LPW39_23265</name>
</gene>
<evidence type="ECO:0000313" key="3">
    <source>
        <dbReference type="Proteomes" id="UP001199260"/>
    </source>
</evidence>
<comment type="caution">
    <text evidence="2">The sequence shown here is derived from an EMBL/GenBank/DDBJ whole genome shotgun (WGS) entry which is preliminary data.</text>
</comment>
<dbReference type="Gene3D" id="3.40.250.10">
    <property type="entry name" value="Rhodanese-like domain"/>
    <property type="match status" value="1"/>
</dbReference>
<sequence length="278" mass="29063">MQAAPLALDQACWISAAEAAATHSNAQSPTLVDVRPRSLQRAAPIARALQLELSDIASKRFLQQTPVLLVGTGLDSADVDQACRQLRQQGFTQLQAVQGGARSWQAAQAGAAAGGPLLQPLDAQTWIAALGQGMHWTVISASEAMQGAPQAQWPVPPEQLVAVRVDGKERDAKLVAAIARAYQDRLQRASHAGYVQALVVITDGVVSDALRAQVEAALVASTNASKAGRSASATSAAMATLPAYWLGGGWPAYAQQVAQTAAIQQTANHRLQAPCGRL</sequence>
<dbReference type="InterPro" id="IPR036873">
    <property type="entry name" value="Rhodanese-like_dom_sf"/>
</dbReference>
<evidence type="ECO:0000313" key="2">
    <source>
        <dbReference type="EMBL" id="MCD2168048.1"/>
    </source>
</evidence>
<keyword evidence="3" id="KW-1185">Reference proteome</keyword>
<proteinExistence type="predicted"/>
<dbReference type="Proteomes" id="UP001199260">
    <property type="component" value="Unassembled WGS sequence"/>
</dbReference>
<feature type="domain" description="Rhodanese" evidence="1">
    <location>
        <begin position="25"/>
        <end position="109"/>
    </location>
</feature>
<dbReference type="RefSeq" id="WP_230781144.1">
    <property type="nucleotide sequence ID" value="NZ_JAJNCT010000037.1"/>
</dbReference>
<evidence type="ECO:0000259" key="1">
    <source>
        <dbReference type="PROSITE" id="PS50206"/>
    </source>
</evidence>
<dbReference type="PROSITE" id="PS50206">
    <property type="entry name" value="RHODANESE_3"/>
    <property type="match status" value="1"/>
</dbReference>
<dbReference type="CDD" id="cd00158">
    <property type="entry name" value="RHOD"/>
    <property type="match status" value="1"/>
</dbReference>
<dbReference type="InterPro" id="IPR001763">
    <property type="entry name" value="Rhodanese-like_dom"/>
</dbReference>